<evidence type="ECO:0000313" key="1">
    <source>
        <dbReference type="EMBL" id="GAA2135182.1"/>
    </source>
</evidence>
<comment type="caution">
    <text evidence="1">The sequence shown here is derived from an EMBL/GenBank/DDBJ whole genome shotgun (WGS) entry which is preliminary data.</text>
</comment>
<organism evidence="1 2">
    <name type="scientific">Arthrobacter humicola</name>
    <dbReference type="NCBI Taxonomy" id="409291"/>
    <lineage>
        <taxon>Bacteria</taxon>
        <taxon>Bacillati</taxon>
        <taxon>Actinomycetota</taxon>
        <taxon>Actinomycetes</taxon>
        <taxon>Micrococcales</taxon>
        <taxon>Micrococcaceae</taxon>
        <taxon>Arthrobacter</taxon>
    </lineage>
</organism>
<dbReference type="EMBL" id="BAAAQB010000029">
    <property type="protein sequence ID" value="GAA2135182.1"/>
    <property type="molecule type" value="Genomic_DNA"/>
</dbReference>
<proteinExistence type="predicted"/>
<dbReference type="InterPro" id="IPR012675">
    <property type="entry name" value="Beta-grasp_dom_sf"/>
</dbReference>
<dbReference type="Proteomes" id="UP001500102">
    <property type="component" value="Unassembled WGS sequence"/>
</dbReference>
<dbReference type="SUPFAM" id="SSF54285">
    <property type="entry name" value="MoaD/ThiS"/>
    <property type="match status" value="1"/>
</dbReference>
<dbReference type="PANTHER" id="PTHR38031:SF1">
    <property type="entry name" value="SULFUR CARRIER PROTEIN CYSO"/>
    <property type="match status" value="1"/>
</dbReference>
<dbReference type="InterPro" id="IPR003749">
    <property type="entry name" value="ThiS/MoaD-like"/>
</dbReference>
<dbReference type="InterPro" id="IPR052045">
    <property type="entry name" value="Sulfur_Carrier/Prot_Modifier"/>
</dbReference>
<evidence type="ECO:0000313" key="2">
    <source>
        <dbReference type="Proteomes" id="UP001500102"/>
    </source>
</evidence>
<reference evidence="1 2" key="1">
    <citation type="journal article" date="2019" name="Int. J. Syst. Evol. Microbiol.">
        <title>The Global Catalogue of Microorganisms (GCM) 10K type strain sequencing project: providing services to taxonomists for standard genome sequencing and annotation.</title>
        <authorList>
            <consortium name="The Broad Institute Genomics Platform"/>
            <consortium name="The Broad Institute Genome Sequencing Center for Infectious Disease"/>
            <person name="Wu L."/>
            <person name="Ma J."/>
        </authorList>
    </citation>
    <scope>NUCLEOTIDE SEQUENCE [LARGE SCALE GENOMIC DNA]</scope>
    <source>
        <strain evidence="1 2">JCM 15921</strain>
    </source>
</reference>
<dbReference type="PANTHER" id="PTHR38031">
    <property type="entry name" value="SULFUR CARRIER PROTEIN SLR0821-RELATED"/>
    <property type="match status" value="1"/>
</dbReference>
<sequence length="114" mass="12126">MKGWKRMNGVVTNGVPVPADSAISVVLPSVLQPLAGGQSILTAPAEEAVTVEWVLDTVTGDYPALSRRLRDETGTVRRYVNIYVNGNEIRRLQGLVTTVAPGQEVLIIQSVAGG</sequence>
<protein>
    <submittedName>
        <fullName evidence="1">Sulfur carrier protein CysO</fullName>
    </submittedName>
</protein>
<dbReference type="InterPro" id="IPR016155">
    <property type="entry name" value="Mopterin_synth/thiamin_S_b"/>
</dbReference>
<gene>
    <name evidence="1" type="primary">cysO</name>
    <name evidence="1" type="ORF">GCM10009825_19320</name>
</gene>
<name>A0ABN2Z158_9MICC</name>
<dbReference type="Pfam" id="PF02597">
    <property type="entry name" value="ThiS"/>
    <property type="match status" value="1"/>
</dbReference>
<dbReference type="Gene3D" id="3.10.20.30">
    <property type="match status" value="1"/>
</dbReference>
<accession>A0ABN2Z158</accession>
<keyword evidence="2" id="KW-1185">Reference proteome</keyword>